<reference evidence="1" key="1">
    <citation type="submission" date="2023-10" db="EMBL/GenBank/DDBJ databases">
        <authorList>
            <person name="Chen Y."/>
            <person name="Shah S."/>
            <person name="Dougan E. K."/>
            <person name="Thang M."/>
            <person name="Chan C."/>
        </authorList>
    </citation>
    <scope>NUCLEOTIDE SEQUENCE [LARGE SCALE GENOMIC DNA]</scope>
</reference>
<keyword evidence="2" id="KW-1185">Reference proteome</keyword>
<gene>
    <name evidence="1" type="ORF">PCOR1329_LOCUS23068</name>
</gene>
<dbReference type="Proteomes" id="UP001189429">
    <property type="component" value="Unassembled WGS sequence"/>
</dbReference>
<organism evidence="1 2">
    <name type="scientific">Prorocentrum cordatum</name>
    <dbReference type="NCBI Taxonomy" id="2364126"/>
    <lineage>
        <taxon>Eukaryota</taxon>
        <taxon>Sar</taxon>
        <taxon>Alveolata</taxon>
        <taxon>Dinophyceae</taxon>
        <taxon>Prorocentrales</taxon>
        <taxon>Prorocentraceae</taxon>
        <taxon>Prorocentrum</taxon>
    </lineage>
</organism>
<dbReference type="EMBL" id="CAUYUJ010007779">
    <property type="protein sequence ID" value="CAK0821934.1"/>
    <property type="molecule type" value="Genomic_DNA"/>
</dbReference>
<accession>A0ABN9RRQ9</accession>
<name>A0ABN9RRQ9_9DINO</name>
<dbReference type="InterPro" id="IPR027443">
    <property type="entry name" value="IPNS-like_sf"/>
</dbReference>
<evidence type="ECO:0000313" key="2">
    <source>
        <dbReference type="Proteomes" id="UP001189429"/>
    </source>
</evidence>
<evidence type="ECO:0000313" key="1">
    <source>
        <dbReference type="EMBL" id="CAK0821934.1"/>
    </source>
</evidence>
<sequence>MRQSETTYSRAQTAVALNCTLLVNGLKKIVDHEFGAGASDRIDRVVQMYERVGRNAIFEDEGPGGRRYAPGYISGLEPALPFHDTGAHPWCAHLERHWKAIWQELQSCNEDESLWTPGAYQASNEAYEDWKIMGVFTADQWQDERRFAVTTRVLKQLEGKQADEMARPGIVLDPLVREGGN</sequence>
<proteinExistence type="predicted"/>
<dbReference type="Gene3D" id="2.60.120.330">
    <property type="entry name" value="B-lactam Antibiotic, Isopenicillin N Synthase, Chain"/>
    <property type="match status" value="1"/>
</dbReference>
<comment type="caution">
    <text evidence="1">The sequence shown here is derived from an EMBL/GenBank/DDBJ whole genome shotgun (WGS) entry which is preliminary data.</text>
</comment>
<protein>
    <submittedName>
        <fullName evidence="1">Uncharacterized protein</fullName>
    </submittedName>
</protein>